<evidence type="ECO:0000313" key="2">
    <source>
        <dbReference type="EMBL" id="GAB54621.1"/>
    </source>
</evidence>
<evidence type="ECO:0000259" key="1">
    <source>
        <dbReference type="Pfam" id="PF02470"/>
    </source>
</evidence>
<organism evidence="2 3">
    <name type="scientific">Glaciecola punicea ACAM 611</name>
    <dbReference type="NCBI Taxonomy" id="1121923"/>
    <lineage>
        <taxon>Bacteria</taxon>
        <taxon>Pseudomonadati</taxon>
        <taxon>Pseudomonadota</taxon>
        <taxon>Gammaproteobacteria</taxon>
        <taxon>Alteromonadales</taxon>
        <taxon>Alteromonadaceae</taxon>
        <taxon>Glaciecola</taxon>
    </lineage>
</organism>
<dbReference type="eggNOG" id="COG1463">
    <property type="taxonomic scope" value="Bacteria"/>
</dbReference>
<keyword evidence="3" id="KW-1185">Reference proteome</keyword>
<feature type="domain" description="Mce/MlaD" evidence="1">
    <location>
        <begin position="40"/>
        <end position="118"/>
    </location>
</feature>
<comment type="caution">
    <text evidence="2">The sequence shown here is derived from an EMBL/GenBank/DDBJ whole genome shotgun (WGS) entry which is preliminary data.</text>
</comment>
<dbReference type="Pfam" id="PF02470">
    <property type="entry name" value="MlaD"/>
    <property type="match status" value="1"/>
</dbReference>
<dbReference type="NCBIfam" id="TIGR04430">
    <property type="entry name" value="OM_asym_MlaD"/>
    <property type="match status" value="1"/>
</dbReference>
<reference evidence="2 3" key="1">
    <citation type="journal article" date="2012" name="J. Bacteriol.">
        <title>Genome sequence of proteorhodopsin-containing sea ice bacterium Glaciecola punicea ACAM 611T.</title>
        <authorList>
            <person name="Qin Q.-L."/>
            <person name="Xie B.-B."/>
            <person name="Shu Y.-L."/>
            <person name="Rong J.-C."/>
            <person name="Zhao D.-L."/>
            <person name="Zhang X.-Y."/>
            <person name="Chen X.-L."/>
            <person name="Zhou B.-C."/>
            <person name="Zhanga Y.-Z."/>
        </authorList>
    </citation>
    <scope>NUCLEOTIDE SEQUENCE [LARGE SCALE GENOMIC DNA]</scope>
    <source>
        <strain evidence="2 3">ACAM 611</strain>
    </source>
</reference>
<dbReference type="PANTHER" id="PTHR33371:SF4">
    <property type="entry name" value="INTERMEMBRANE PHOSPHOLIPID TRANSPORT SYSTEM BINDING PROTEIN MLAD"/>
    <property type="match status" value="1"/>
</dbReference>
<dbReference type="STRING" id="56804.BAE46_11110"/>
<dbReference type="EMBL" id="BAET01000006">
    <property type="protein sequence ID" value="GAB54621.1"/>
    <property type="molecule type" value="Genomic_DNA"/>
</dbReference>
<dbReference type="InterPro" id="IPR003399">
    <property type="entry name" value="Mce/MlaD"/>
</dbReference>
<dbReference type="InterPro" id="IPR030970">
    <property type="entry name" value="ABC_MlaD"/>
</dbReference>
<dbReference type="Proteomes" id="UP000053586">
    <property type="component" value="Unassembled WGS sequence"/>
</dbReference>
<reference evidence="2 3" key="2">
    <citation type="journal article" date="2017" name="Antonie Van Leeuwenhoek">
        <title>Rhizobium rhizosphaerae sp. nov., a novel species isolated from rice rhizosphere.</title>
        <authorList>
            <person name="Zhao J.J."/>
            <person name="Zhang J."/>
            <person name="Zhang R.J."/>
            <person name="Zhang C.W."/>
            <person name="Yin H.Q."/>
            <person name="Zhang X.X."/>
        </authorList>
    </citation>
    <scope>NUCLEOTIDE SEQUENCE [LARGE SCALE GENOMIC DNA]</scope>
    <source>
        <strain evidence="2 3">ACAM 611</strain>
    </source>
</reference>
<accession>H5T8I0</accession>
<dbReference type="AlphaFoldDB" id="H5T8I0"/>
<evidence type="ECO:0000313" key="3">
    <source>
        <dbReference type="Proteomes" id="UP000053586"/>
    </source>
</evidence>
<dbReference type="GO" id="GO:0005543">
    <property type="term" value="F:phospholipid binding"/>
    <property type="evidence" value="ECO:0007669"/>
    <property type="project" value="TreeGrafter"/>
</dbReference>
<dbReference type="OrthoDB" id="9788420at2"/>
<dbReference type="PANTHER" id="PTHR33371">
    <property type="entry name" value="INTERMEMBRANE PHOSPHOLIPID TRANSPORT SYSTEM BINDING PROTEIN MLAD-RELATED"/>
    <property type="match status" value="1"/>
</dbReference>
<name>H5T8I0_9ALTE</name>
<sequence>MTTRKTETLVGLFVALAIAATMLLALRVVNQGMAGNSETFTVKARFDNIGGLKPRSSVKVGGVVVGRVERIYLHKTDLVPIVELQISTEYANTFPDTSSLSILTSGLLGEQFIGLLPGFIFPEDLARIEEDKVCETTSLNNCPYLTEGEEVFDTKSALILEDLIGQILFKQGSE</sequence>
<dbReference type="InterPro" id="IPR052336">
    <property type="entry name" value="MlaD_Phospholipid_Transporter"/>
</dbReference>
<protein>
    <submittedName>
        <fullName evidence="2">Probable phospholipid ABC transporter-binding protein mlaD</fullName>
    </submittedName>
</protein>
<dbReference type="RefSeq" id="WP_006003011.1">
    <property type="nucleotide sequence ID" value="NZ_BAET01000006.1"/>
</dbReference>
<proteinExistence type="predicted"/>
<gene>
    <name evidence="2" type="primary">mlaD</name>
    <name evidence="2" type="ORF">GPUN_0474</name>
</gene>
<dbReference type="GO" id="GO:0005548">
    <property type="term" value="F:phospholipid transporter activity"/>
    <property type="evidence" value="ECO:0007669"/>
    <property type="project" value="TreeGrafter"/>
</dbReference>